<evidence type="ECO:0000256" key="1">
    <source>
        <dbReference type="SAM" id="MobiDB-lite"/>
    </source>
</evidence>
<protein>
    <submittedName>
        <fullName evidence="2">Uncharacterized protein</fullName>
    </submittedName>
</protein>
<evidence type="ECO:0000313" key="2">
    <source>
        <dbReference type="EMBL" id="KAJ6691261.1"/>
    </source>
</evidence>
<organism evidence="2 3">
    <name type="scientific">Salix koriyanagi</name>
    <dbReference type="NCBI Taxonomy" id="2511006"/>
    <lineage>
        <taxon>Eukaryota</taxon>
        <taxon>Viridiplantae</taxon>
        <taxon>Streptophyta</taxon>
        <taxon>Embryophyta</taxon>
        <taxon>Tracheophyta</taxon>
        <taxon>Spermatophyta</taxon>
        <taxon>Magnoliopsida</taxon>
        <taxon>eudicotyledons</taxon>
        <taxon>Gunneridae</taxon>
        <taxon>Pentapetalae</taxon>
        <taxon>rosids</taxon>
        <taxon>fabids</taxon>
        <taxon>Malpighiales</taxon>
        <taxon>Salicaceae</taxon>
        <taxon>Saliceae</taxon>
        <taxon>Salix</taxon>
    </lineage>
</organism>
<reference evidence="2" key="2">
    <citation type="journal article" date="2023" name="Int. J. Mol. Sci.">
        <title>De Novo Assembly and Annotation of 11 Diverse Shrub Willow (Salix) Genomes Reveals Novel Gene Organization in Sex-Linked Regions.</title>
        <authorList>
            <person name="Hyden B."/>
            <person name="Feng K."/>
            <person name="Yates T.B."/>
            <person name="Jawdy S."/>
            <person name="Cereghino C."/>
            <person name="Smart L.B."/>
            <person name="Muchero W."/>
        </authorList>
    </citation>
    <scope>NUCLEOTIDE SEQUENCE</scope>
    <source>
        <tissue evidence="2">Shoot tip</tissue>
    </source>
</reference>
<accession>A0A9Q0PN43</accession>
<sequence length="90" mass="9273">MVSNVVLGLSSPNHTPLSTTPPPPLALELDSHPPTTEILASKKSLCFDDAVDFDSSSSGRQSSSSNDSSGAEDSAEDVSSSSDSNSKFTL</sequence>
<dbReference type="EMBL" id="JAPFFM010000018">
    <property type="protein sequence ID" value="KAJ6691261.1"/>
    <property type="molecule type" value="Genomic_DNA"/>
</dbReference>
<feature type="region of interest" description="Disordered" evidence="1">
    <location>
        <begin position="1"/>
        <end position="33"/>
    </location>
</feature>
<feature type="region of interest" description="Disordered" evidence="1">
    <location>
        <begin position="54"/>
        <end position="90"/>
    </location>
</feature>
<dbReference type="Proteomes" id="UP001151752">
    <property type="component" value="Chromosome 17"/>
</dbReference>
<keyword evidence="3" id="KW-1185">Reference proteome</keyword>
<reference evidence="2" key="1">
    <citation type="submission" date="2022-11" db="EMBL/GenBank/DDBJ databases">
        <authorList>
            <person name="Hyden B.L."/>
            <person name="Feng K."/>
            <person name="Yates T."/>
            <person name="Jawdy S."/>
            <person name="Smart L.B."/>
            <person name="Muchero W."/>
        </authorList>
    </citation>
    <scope>NUCLEOTIDE SEQUENCE</scope>
    <source>
        <tissue evidence="2">Shoot tip</tissue>
    </source>
</reference>
<gene>
    <name evidence="2" type="ORF">OIU74_015870</name>
</gene>
<feature type="compositionally biased region" description="Low complexity" evidence="1">
    <location>
        <begin position="9"/>
        <end position="18"/>
    </location>
</feature>
<evidence type="ECO:0000313" key="3">
    <source>
        <dbReference type="Proteomes" id="UP001151752"/>
    </source>
</evidence>
<proteinExistence type="predicted"/>
<dbReference type="AlphaFoldDB" id="A0A9Q0PN43"/>
<name>A0A9Q0PN43_9ROSI</name>
<comment type="caution">
    <text evidence="2">The sequence shown here is derived from an EMBL/GenBank/DDBJ whole genome shotgun (WGS) entry which is preliminary data.</text>
</comment>